<dbReference type="SUPFAM" id="SSF144010">
    <property type="entry name" value="CofE-like"/>
    <property type="match status" value="1"/>
</dbReference>
<feature type="domain" description="Coenzyme F420:L-glutamate ligase-like" evidence="8">
    <location>
        <begin position="5"/>
        <end position="221"/>
    </location>
</feature>
<keyword evidence="7" id="KW-0464">Manganese</keyword>
<evidence type="ECO:0000313" key="10">
    <source>
        <dbReference type="Proteomes" id="UP000070633"/>
    </source>
</evidence>
<evidence type="ECO:0000313" key="9">
    <source>
        <dbReference type="EMBL" id="KXB08365.1"/>
    </source>
</evidence>
<evidence type="ECO:0000259" key="8">
    <source>
        <dbReference type="Pfam" id="PF01996"/>
    </source>
</evidence>
<evidence type="ECO:0000256" key="7">
    <source>
        <dbReference type="ARBA" id="ARBA00023211"/>
    </source>
</evidence>
<dbReference type="Pfam" id="PF01996">
    <property type="entry name" value="F420_ligase"/>
    <property type="match status" value="1"/>
</dbReference>
<reference evidence="9 10" key="1">
    <citation type="journal article" date="2016" name="Sci. Rep.">
        <title>Metabolic traits of an uncultured archaeal lineage -MSBL1- from brine pools of the Red Sea.</title>
        <authorList>
            <person name="Mwirichia R."/>
            <person name="Alam I."/>
            <person name="Rashid M."/>
            <person name="Vinu M."/>
            <person name="Ba-Alawi W."/>
            <person name="Anthony Kamau A."/>
            <person name="Kamanda Ngugi D."/>
            <person name="Goker M."/>
            <person name="Klenk H.P."/>
            <person name="Bajic V."/>
            <person name="Stingl U."/>
        </authorList>
    </citation>
    <scope>NUCLEOTIDE SEQUENCE [LARGE SCALE GENOMIC DNA]</scope>
    <source>
        <strain evidence="9">SCGC-AAA382M17</strain>
    </source>
</reference>
<dbReference type="EMBL" id="LHYI01000021">
    <property type="protein sequence ID" value="KXB08365.1"/>
    <property type="molecule type" value="Genomic_DNA"/>
</dbReference>
<accession>A0ABR5TJJ1</accession>
<evidence type="ECO:0000256" key="1">
    <source>
        <dbReference type="ARBA" id="ARBA00022598"/>
    </source>
</evidence>
<evidence type="ECO:0000256" key="6">
    <source>
        <dbReference type="ARBA" id="ARBA00023134"/>
    </source>
</evidence>
<keyword evidence="5" id="KW-0630">Potassium</keyword>
<dbReference type="Proteomes" id="UP000070633">
    <property type="component" value="Unassembled WGS sequence"/>
</dbReference>
<keyword evidence="1" id="KW-0436">Ligase</keyword>
<protein>
    <recommendedName>
        <fullName evidence="8">Coenzyme F420:L-glutamate ligase-like domain-containing protein</fullName>
    </recommendedName>
</protein>
<keyword evidence="6" id="KW-0342">GTP-binding</keyword>
<proteinExistence type="predicted"/>
<dbReference type="NCBIfam" id="TIGR01916">
    <property type="entry name" value="F420_cofE"/>
    <property type="match status" value="1"/>
</dbReference>
<dbReference type="PANTHER" id="PTHR47917:SF2">
    <property type="entry name" value="COENZYME F420:L-GLUTAMATE LIGASE-LIKE DOMAIN-CONTAINING PROTEIN"/>
    <property type="match status" value="1"/>
</dbReference>
<keyword evidence="4" id="KW-0460">Magnesium</keyword>
<dbReference type="Gene3D" id="3.30.1330.100">
    <property type="entry name" value="CofE-like"/>
    <property type="match status" value="1"/>
</dbReference>
<sequence length="251" mass="27558">MEVIGIKTPLIEPGEDLVEIILESIESEEKLRDNDVLVIASSAVSTAQKRIREIPEATPSDEAKELSRKSGLDEKFIEIILRESDEILAPSEKSILTLKDGMLRINAGVDRTNVPSGLALLVPENPELEARRLRDKLEEKTGKKLGVIISDSHVHPLRLGTTGQSLGSSGIKEALDCRNRKDLYGRKLQITFRGIGDQIAAAAQLVMGEADESIPAVIVRGAYAAFSDEPEKSLKVPPEKCVYSKFFENDE</sequence>
<dbReference type="PANTHER" id="PTHR47917">
    <property type="match status" value="1"/>
</dbReference>
<evidence type="ECO:0000256" key="5">
    <source>
        <dbReference type="ARBA" id="ARBA00022958"/>
    </source>
</evidence>
<comment type="caution">
    <text evidence="9">The sequence shown here is derived from an EMBL/GenBank/DDBJ whole genome shotgun (WGS) entry which is preliminary data.</text>
</comment>
<name>A0ABR5TJJ1_9EURY</name>
<gene>
    <name evidence="9" type="ORF">AKJ55_01135</name>
</gene>
<evidence type="ECO:0000256" key="3">
    <source>
        <dbReference type="ARBA" id="ARBA00022741"/>
    </source>
</evidence>
<evidence type="ECO:0000256" key="4">
    <source>
        <dbReference type="ARBA" id="ARBA00022842"/>
    </source>
</evidence>
<dbReference type="InterPro" id="IPR008225">
    <property type="entry name" value="F420-0_g-glutamyl_ligase"/>
</dbReference>
<keyword evidence="3" id="KW-0547">Nucleotide-binding</keyword>
<keyword evidence="2" id="KW-0479">Metal-binding</keyword>
<organism evidence="9 10">
    <name type="scientific">candidate division MSBL1 archaeon SCGC-AAA382M17</name>
    <dbReference type="NCBI Taxonomy" id="1698284"/>
    <lineage>
        <taxon>Archaea</taxon>
        <taxon>Methanobacteriati</taxon>
        <taxon>Methanobacteriota</taxon>
        <taxon>candidate division MSBL1</taxon>
    </lineage>
</organism>
<dbReference type="Gene3D" id="3.90.1660.10">
    <property type="entry name" value="CofE-like domain"/>
    <property type="match status" value="1"/>
</dbReference>
<dbReference type="InterPro" id="IPR002847">
    <property type="entry name" value="F420-0_gamma-glut_ligase-dom"/>
</dbReference>
<keyword evidence="10" id="KW-1185">Reference proteome</keyword>
<evidence type="ECO:0000256" key="2">
    <source>
        <dbReference type="ARBA" id="ARBA00022723"/>
    </source>
</evidence>